<evidence type="ECO:0000256" key="3">
    <source>
        <dbReference type="ARBA" id="ARBA00022692"/>
    </source>
</evidence>
<evidence type="ECO:0000256" key="12">
    <source>
        <dbReference type="SAM" id="SignalP"/>
    </source>
</evidence>
<dbReference type="GeneTree" id="ENSGT00940000158416"/>
<dbReference type="PROSITE" id="PS50259">
    <property type="entry name" value="G_PROTEIN_RECEP_F3_4"/>
    <property type="match status" value="1"/>
</dbReference>
<evidence type="ECO:0000313" key="15">
    <source>
        <dbReference type="Proteomes" id="UP000261340"/>
    </source>
</evidence>
<accession>A0A3Q0RX56</accession>
<dbReference type="InterPro" id="IPR017978">
    <property type="entry name" value="GPCR_3_C"/>
</dbReference>
<protein>
    <recommendedName>
        <fullName evidence="13">G-protein coupled receptors family 3 profile domain-containing protein</fullName>
    </recommendedName>
</protein>
<dbReference type="PRINTS" id="PR00248">
    <property type="entry name" value="GPCRMGR"/>
</dbReference>
<evidence type="ECO:0000256" key="2">
    <source>
        <dbReference type="ARBA" id="ARBA00022475"/>
    </source>
</evidence>
<evidence type="ECO:0000256" key="7">
    <source>
        <dbReference type="ARBA" id="ARBA00023136"/>
    </source>
</evidence>
<organism evidence="14 15">
    <name type="scientific">Amphilophus citrinellus</name>
    <name type="common">Midas cichlid</name>
    <name type="synonym">Cichlasoma citrinellum</name>
    <dbReference type="NCBI Taxonomy" id="61819"/>
    <lineage>
        <taxon>Eukaryota</taxon>
        <taxon>Metazoa</taxon>
        <taxon>Chordata</taxon>
        <taxon>Craniata</taxon>
        <taxon>Vertebrata</taxon>
        <taxon>Euteleostomi</taxon>
        <taxon>Actinopterygii</taxon>
        <taxon>Neopterygii</taxon>
        <taxon>Teleostei</taxon>
        <taxon>Neoteleostei</taxon>
        <taxon>Acanthomorphata</taxon>
        <taxon>Ovalentaria</taxon>
        <taxon>Cichlomorphae</taxon>
        <taxon>Cichliformes</taxon>
        <taxon>Cichlidae</taxon>
        <taxon>New World cichlids</taxon>
        <taxon>Cichlasomatinae</taxon>
        <taxon>Heroini</taxon>
        <taxon>Amphilophus</taxon>
    </lineage>
</organism>
<keyword evidence="2" id="KW-1003">Cell membrane</keyword>
<name>A0A3Q0RX56_AMPCI</name>
<feature type="transmembrane region" description="Helical" evidence="11">
    <location>
        <begin position="577"/>
        <end position="600"/>
    </location>
</feature>
<keyword evidence="10" id="KW-0807">Transducer</keyword>
<evidence type="ECO:0000256" key="8">
    <source>
        <dbReference type="ARBA" id="ARBA00023170"/>
    </source>
</evidence>
<dbReference type="Gene3D" id="3.40.50.2300">
    <property type="match status" value="2"/>
</dbReference>
<keyword evidence="4 12" id="KW-0732">Signal</keyword>
<dbReference type="GO" id="GO:0004930">
    <property type="term" value="F:G protein-coupled receptor activity"/>
    <property type="evidence" value="ECO:0007669"/>
    <property type="project" value="UniProtKB-KW"/>
</dbReference>
<dbReference type="SUPFAM" id="SSF53822">
    <property type="entry name" value="Periplasmic binding protein-like I"/>
    <property type="match status" value="1"/>
</dbReference>
<evidence type="ECO:0000256" key="11">
    <source>
        <dbReference type="SAM" id="Phobius"/>
    </source>
</evidence>
<keyword evidence="8" id="KW-0675">Receptor</keyword>
<evidence type="ECO:0000313" key="14">
    <source>
        <dbReference type="Ensembl" id="ENSACIP00000014288.1"/>
    </source>
</evidence>
<feature type="transmembrane region" description="Helical" evidence="11">
    <location>
        <begin position="727"/>
        <end position="747"/>
    </location>
</feature>
<keyword evidence="7 11" id="KW-0472">Membrane</keyword>
<feature type="transmembrane region" description="Helical" evidence="11">
    <location>
        <begin position="620"/>
        <end position="640"/>
    </location>
</feature>
<evidence type="ECO:0000256" key="6">
    <source>
        <dbReference type="ARBA" id="ARBA00023040"/>
    </source>
</evidence>
<dbReference type="Pfam" id="PF00003">
    <property type="entry name" value="7tm_3"/>
    <property type="match status" value="1"/>
</dbReference>
<dbReference type="Proteomes" id="UP000261340">
    <property type="component" value="Unplaced"/>
</dbReference>
<sequence length="808" mass="90503">MLHLRCCTMFLMWLFVMSVFHSSLGENSCLRAYSPGDIIIGGLFPIHLKTNRTNTPGYDLQIFLRSQVMIYAIREINLPNISMGYDIYDTCGDVSLAMRATHELLKTQSDPQSCLLPAEPQTKVVIGERYSEVSVAVARIAALSSVAQISYASTSELLSRKFKFPTFLRTVPSDEYQTKGIVKLVKTFHWQTVFIVGSDDEYGKYGSDGLVNTFSETNVCIEAVHILSADFMKNNSQTQRKLNELLGDIKNSSAEAIILFTKDSNVKIILGAAIKDKVNRTWIASDSWSNSPTISAMPGIEHIGQVFGFIFKQKEVPGFKDYIMSMFNGTKNDILNYHLTQHPLCSNQPEEKRVNDSLTTNNQLGSKQCLDPSVLATYIDQDESYGVYLAVQVIAEGLRRLLKCDGHQCERNDNFNINLFPKIIYESHVLMLLFTSKVSVYNCLKTCDPGQELEMERKCCGVCIPCTIGEFSPENGTACKPCGERQYSSEKRGTCLNKVDKFLLWLDPFSISLSILAVIGIIATVVFAVVFAVYIRTPIVKTVGGYVCFLELLALLTGFCLTFIFPGKPTKNLNCAGVPLFGIVFNVCISCILANLLQILLGFNFDLPVGSWAKKLNQPLVLVTIVSGIQVAVSVSWLIFNPPVPQEVPEDKNILHQCEMKSLEYFLAMLGYNGFLGIFCFVFAFKGRQLPDLYKNASLIAISMLLFMVIWIIFLPLYLTLKGLYKPAIEGAAILTSCFSILFSHLAPKCYIMLFRKELNHESAIAEYIRNSALTWKEMFILVLFFPNSATSLSWRPFIPTLERRSVS</sequence>
<dbReference type="InterPro" id="IPR001828">
    <property type="entry name" value="ANF_lig-bd_rcpt"/>
</dbReference>
<dbReference type="AlphaFoldDB" id="A0A3Q0RX56"/>
<evidence type="ECO:0000256" key="4">
    <source>
        <dbReference type="ARBA" id="ARBA00022729"/>
    </source>
</evidence>
<keyword evidence="3 11" id="KW-0812">Transmembrane</keyword>
<keyword evidence="6" id="KW-0297">G-protein coupled receptor</keyword>
<dbReference type="InterPro" id="IPR000337">
    <property type="entry name" value="GPCR_3"/>
</dbReference>
<evidence type="ECO:0000259" key="13">
    <source>
        <dbReference type="PROSITE" id="PS50259"/>
    </source>
</evidence>
<evidence type="ECO:0000256" key="10">
    <source>
        <dbReference type="ARBA" id="ARBA00023224"/>
    </source>
</evidence>
<dbReference type="OMA" id="QTIGEYS"/>
<feature type="signal peptide" evidence="12">
    <location>
        <begin position="1"/>
        <end position="25"/>
    </location>
</feature>
<feature type="transmembrane region" description="Helical" evidence="11">
    <location>
        <begin position="665"/>
        <end position="685"/>
    </location>
</feature>
<reference evidence="14" key="2">
    <citation type="submission" date="2025-09" db="UniProtKB">
        <authorList>
            <consortium name="Ensembl"/>
        </authorList>
    </citation>
    <scope>IDENTIFICATION</scope>
</reference>
<dbReference type="STRING" id="61819.ENSACIP00000014288"/>
<dbReference type="PANTHER" id="PTHR24061:SF422">
    <property type="entry name" value="G-PROTEIN COUPLED RECEPTORS FAMILY 3 PROFILE DOMAIN-CONTAINING PROTEIN"/>
    <property type="match status" value="1"/>
</dbReference>
<evidence type="ECO:0000256" key="5">
    <source>
        <dbReference type="ARBA" id="ARBA00022989"/>
    </source>
</evidence>
<keyword evidence="15" id="KW-1185">Reference proteome</keyword>
<feature type="transmembrane region" description="Helical" evidence="11">
    <location>
        <begin position="546"/>
        <end position="565"/>
    </location>
</feature>
<keyword evidence="5 11" id="KW-1133">Transmembrane helix</keyword>
<feature type="domain" description="G-protein coupled receptors family 3 profile" evidence="13">
    <location>
        <begin position="509"/>
        <end position="760"/>
    </location>
</feature>
<proteinExistence type="predicted"/>
<evidence type="ECO:0000256" key="9">
    <source>
        <dbReference type="ARBA" id="ARBA00023180"/>
    </source>
</evidence>
<dbReference type="Gene3D" id="2.10.50.30">
    <property type="entry name" value="GPCR, family 3, nine cysteines domain"/>
    <property type="match status" value="1"/>
</dbReference>
<reference evidence="14" key="1">
    <citation type="submission" date="2025-08" db="UniProtKB">
        <authorList>
            <consortium name="Ensembl"/>
        </authorList>
    </citation>
    <scope>IDENTIFICATION</scope>
</reference>
<dbReference type="GO" id="GO:0005886">
    <property type="term" value="C:plasma membrane"/>
    <property type="evidence" value="ECO:0007669"/>
    <property type="project" value="UniProtKB-SubCell"/>
</dbReference>
<keyword evidence="9" id="KW-0325">Glycoprotein</keyword>
<dbReference type="Pfam" id="PF01094">
    <property type="entry name" value="ANF_receptor"/>
    <property type="match status" value="1"/>
</dbReference>
<dbReference type="InterPro" id="IPR000068">
    <property type="entry name" value="GPCR_3_Ca_sens_rcpt-rel"/>
</dbReference>
<evidence type="ECO:0000256" key="1">
    <source>
        <dbReference type="ARBA" id="ARBA00004651"/>
    </source>
</evidence>
<comment type="subcellular location">
    <subcellularLocation>
        <location evidence="1">Cell membrane</location>
        <topology evidence="1">Multi-pass membrane protein</topology>
    </subcellularLocation>
</comment>
<dbReference type="FunFam" id="3.40.50.2300:FF:000016">
    <property type="entry name" value="Taste 1 receptor member 2"/>
    <property type="match status" value="1"/>
</dbReference>
<dbReference type="InterPro" id="IPR028082">
    <property type="entry name" value="Peripla_BP_I"/>
</dbReference>
<dbReference type="Ensembl" id="ENSACIT00000014669.1">
    <property type="protein sequence ID" value="ENSACIP00000014288.1"/>
    <property type="gene ID" value="ENSACIG00000011109.1"/>
</dbReference>
<feature type="transmembrane region" description="Helical" evidence="11">
    <location>
        <begin position="511"/>
        <end position="534"/>
    </location>
</feature>
<feature type="transmembrane region" description="Helical" evidence="11">
    <location>
        <begin position="697"/>
        <end position="721"/>
    </location>
</feature>
<dbReference type="InterPro" id="IPR038550">
    <property type="entry name" value="GPCR_3_9-Cys_sf"/>
</dbReference>
<dbReference type="PANTHER" id="PTHR24061">
    <property type="entry name" value="CALCIUM-SENSING RECEPTOR-RELATED"/>
    <property type="match status" value="1"/>
</dbReference>
<feature type="chain" id="PRO_5018537419" description="G-protein coupled receptors family 3 profile domain-containing protein" evidence="12">
    <location>
        <begin position="26"/>
        <end position="808"/>
    </location>
</feature>